<comment type="caution">
    <text evidence="2">The sequence shown here is derived from an EMBL/GenBank/DDBJ whole genome shotgun (WGS) entry which is preliminary data.</text>
</comment>
<organism evidence="2 3">
    <name type="scientific">Penicillium salamii</name>
    <dbReference type="NCBI Taxonomy" id="1612424"/>
    <lineage>
        <taxon>Eukaryota</taxon>
        <taxon>Fungi</taxon>
        <taxon>Dikarya</taxon>
        <taxon>Ascomycota</taxon>
        <taxon>Pezizomycotina</taxon>
        <taxon>Eurotiomycetes</taxon>
        <taxon>Eurotiomycetidae</taxon>
        <taxon>Eurotiales</taxon>
        <taxon>Aspergillaceae</taxon>
        <taxon>Penicillium</taxon>
    </lineage>
</organism>
<evidence type="ECO:0000313" key="2">
    <source>
        <dbReference type="EMBL" id="CAG8418849.1"/>
    </source>
</evidence>
<gene>
    <name evidence="2" type="ORF">PSALAMII_LOCUS9990</name>
</gene>
<dbReference type="Proteomes" id="UP001152646">
    <property type="component" value="Unassembled WGS sequence"/>
</dbReference>
<name>A0A9W4JWT3_9EURO</name>
<evidence type="ECO:0000256" key="1">
    <source>
        <dbReference type="SAM" id="MobiDB-lite"/>
    </source>
</evidence>
<evidence type="ECO:0000313" key="3">
    <source>
        <dbReference type="Proteomes" id="UP001152646"/>
    </source>
</evidence>
<protein>
    <submittedName>
        <fullName evidence="2">Uncharacterized protein</fullName>
    </submittedName>
</protein>
<reference evidence="2" key="1">
    <citation type="submission" date="2021-07" db="EMBL/GenBank/DDBJ databases">
        <authorList>
            <person name="Branca A.L. A."/>
        </authorList>
    </citation>
    <scope>NUCLEOTIDE SEQUENCE</scope>
</reference>
<feature type="region of interest" description="Disordered" evidence="1">
    <location>
        <begin position="1"/>
        <end position="22"/>
    </location>
</feature>
<sequence>MNTSPVHIQIMDPPKKDSEHQGLSIVSSTVAKVGPSPTSQDSCTPLILSKEINSVNGYLVPLKVGDLSKKNPQETTCSAYQSEPPAHSETKAAPSILLTSLEATEDLGGRNRVRRSPPGLCNSKASVSHLSTRLKHRALACHKVIKPGPRIYRGARKLTGELCKAQLRFLEDHIKDQSDLFSDGEALLHNVATAYPKYNQIIRALPMLVSLVPEELKEKLKVKENVQFLKIGALLLKRWTSGSI</sequence>
<accession>A0A9W4JWT3</accession>
<feature type="region of interest" description="Disordered" evidence="1">
    <location>
        <begin position="72"/>
        <end position="91"/>
    </location>
</feature>
<dbReference type="OrthoDB" id="3039123at2759"/>
<dbReference type="EMBL" id="CAJVPA010000237">
    <property type="protein sequence ID" value="CAG8418849.1"/>
    <property type="molecule type" value="Genomic_DNA"/>
</dbReference>
<dbReference type="AlphaFoldDB" id="A0A9W4JWT3"/>
<proteinExistence type="predicted"/>